<protein>
    <submittedName>
        <fullName evidence="1">Actin</fullName>
    </submittedName>
</protein>
<name>A0A2P2MF41_RHIMU</name>
<proteinExistence type="predicted"/>
<accession>A0A2P2MF41</accession>
<dbReference type="AlphaFoldDB" id="A0A2P2MF41"/>
<organism evidence="1">
    <name type="scientific">Rhizophora mucronata</name>
    <name type="common">Asiatic mangrove</name>
    <dbReference type="NCBI Taxonomy" id="61149"/>
    <lineage>
        <taxon>Eukaryota</taxon>
        <taxon>Viridiplantae</taxon>
        <taxon>Streptophyta</taxon>
        <taxon>Embryophyta</taxon>
        <taxon>Tracheophyta</taxon>
        <taxon>Spermatophyta</taxon>
        <taxon>Magnoliopsida</taxon>
        <taxon>eudicotyledons</taxon>
        <taxon>Gunneridae</taxon>
        <taxon>Pentapetalae</taxon>
        <taxon>rosids</taxon>
        <taxon>fabids</taxon>
        <taxon>Malpighiales</taxon>
        <taxon>Rhizophoraceae</taxon>
        <taxon>Rhizophora</taxon>
    </lineage>
</organism>
<reference evidence="1" key="1">
    <citation type="submission" date="2018-02" db="EMBL/GenBank/DDBJ databases">
        <title>Rhizophora mucronata_Transcriptome.</title>
        <authorList>
            <person name="Meera S.P."/>
            <person name="Sreeshan A."/>
            <person name="Augustine A."/>
        </authorList>
    </citation>
    <scope>NUCLEOTIDE SEQUENCE</scope>
    <source>
        <tissue evidence="1">Leaf</tissue>
    </source>
</reference>
<dbReference type="EMBL" id="GGEC01048333">
    <property type="protein sequence ID" value="MBX28817.1"/>
    <property type="molecule type" value="Transcribed_RNA"/>
</dbReference>
<evidence type="ECO:0000313" key="1">
    <source>
        <dbReference type="EMBL" id="MBX28817.1"/>
    </source>
</evidence>
<sequence>MWESITFIYWHRVTHTIPRIQHNTCRSTTGIQGENSLDGNIHCWHIEGLKHDLSHLLPVCLRVKGGLSQKHWMFLRSNTKLIIECVMPDLFHVIPIANYTMFNGVFQTQNTSLRLCFITYIGILLTHSNHYPSVSRSAHNTGEHCSRSIITSKSSLHHSSSIVTNKRLNILCVSHFPKTYTQKKNMNVKRERLSQMR</sequence>